<evidence type="ECO:0000256" key="3">
    <source>
        <dbReference type="ARBA" id="ARBA00022692"/>
    </source>
</evidence>
<evidence type="ECO:0000256" key="8">
    <source>
        <dbReference type="ARBA" id="ARBA00023170"/>
    </source>
</evidence>
<evidence type="ECO:0000256" key="9">
    <source>
        <dbReference type="ARBA" id="ARBA00023180"/>
    </source>
</evidence>
<keyword evidence="4" id="KW-0732">Signal</keyword>
<dbReference type="InterPro" id="IPR000483">
    <property type="entry name" value="Cys-rich_flank_reg_C"/>
</dbReference>
<comment type="subcellular location">
    <subcellularLocation>
        <location evidence="1">Membrane</location>
        <topology evidence="1">Single-pass type I membrane protein</topology>
    </subcellularLocation>
</comment>
<evidence type="ECO:0000256" key="4">
    <source>
        <dbReference type="ARBA" id="ARBA00022729"/>
    </source>
</evidence>
<dbReference type="GO" id="GO:0007165">
    <property type="term" value="P:signal transduction"/>
    <property type="evidence" value="ECO:0007669"/>
    <property type="project" value="TreeGrafter"/>
</dbReference>
<reference evidence="13" key="1">
    <citation type="journal article" date="2023" name="Mol. Biol. Evol.">
        <title>Third-Generation Sequencing Reveals the Adaptive Role of the Epigenome in Three Deep-Sea Polychaetes.</title>
        <authorList>
            <person name="Perez M."/>
            <person name="Aroh O."/>
            <person name="Sun Y."/>
            <person name="Lan Y."/>
            <person name="Juniper S.K."/>
            <person name="Young C.R."/>
            <person name="Angers B."/>
            <person name="Qian P.Y."/>
        </authorList>
    </citation>
    <scope>NUCLEOTIDE SEQUENCE</scope>
    <source>
        <strain evidence="13">P08H-3</strain>
    </source>
</reference>
<evidence type="ECO:0000313" key="14">
    <source>
        <dbReference type="Proteomes" id="UP001208570"/>
    </source>
</evidence>
<keyword evidence="6 10" id="KW-1133">Transmembrane helix</keyword>
<dbReference type="GO" id="GO:0038023">
    <property type="term" value="F:signaling receptor activity"/>
    <property type="evidence" value="ECO:0007669"/>
    <property type="project" value="TreeGrafter"/>
</dbReference>
<dbReference type="Proteomes" id="UP001208570">
    <property type="component" value="Unassembled WGS sequence"/>
</dbReference>
<evidence type="ECO:0000256" key="7">
    <source>
        <dbReference type="ARBA" id="ARBA00023136"/>
    </source>
</evidence>
<dbReference type="Pfam" id="PF13855">
    <property type="entry name" value="LRR_8"/>
    <property type="match status" value="4"/>
</dbReference>
<keyword evidence="5" id="KW-0677">Repeat</keyword>
<dbReference type="Gene3D" id="3.80.10.10">
    <property type="entry name" value="Ribonuclease Inhibitor"/>
    <property type="match status" value="4"/>
</dbReference>
<dbReference type="SUPFAM" id="SSF52200">
    <property type="entry name" value="Toll/Interleukin receptor TIR domain"/>
    <property type="match status" value="1"/>
</dbReference>
<dbReference type="AlphaFoldDB" id="A0AAD9K2B2"/>
<keyword evidence="8" id="KW-0675">Receptor</keyword>
<dbReference type="GO" id="GO:0005886">
    <property type="term" value="C:plasma membrane"/>
    <property type="evidence" value="ECO:0007669"/>
    <property type="project" value="TreeGrafter"/>
</dbReference>
<evidence type="ECO:0000256" key="5">
    <source>
        <dbReference type="ARBA" id="ARBA00022737"/>
    </source>
</evidence>
<keyword evidence="3 10" id="KW-0812">Transmembrane</keyword>
<name>A0AAD9K2B2_9ANNE</name>
<dbReference type="SMART" id="SM00013">
    <property type="entry name" value="LRRNT"/>
    <property type="match status" value="1"/>
</dbReference>
<dbReference type="InterPro" id="IPR035897">
    <property type="entry name" value="Toll_tir_struct_dom_sf"/>
</dbReference>
<dbReference type="InterPro" id="IPR001611">
    <property type="entry name" value="Leu-rich_rpt"/>
</dbReference>
<accession>A0AAD9K2B2</accession>
<feature type="domain" description="LRRCT" evidence="12">
    <location>
        <begin position="488"/>
        <end position="549"/>
    </location>
</feature>
<dbReference type="SMART" id="SM00369">
    <property type="entry name" value="LRR_TYP"/>
    <property type="match status" value="10"/>
</dbReference>
<dbReference type="InterPro" id="IPR032675">
    <property type="entry name" value="LRR_dom_sf"/>
</dbReference>
<evidence type="ECO:0008006" key="15">
    <source>
        <dbReference type="Google" id="ProtNLM"/>
    </source>
</evidence>
<sequence length="1017" mass="113981">MAGCWSPVDDANSSGGELIANVTSIVVDECALGCFDLSPLVAVRSVRLTLNVGDASESTRFDADRTAVQNVTDVRSYITDHLRALSAPVRLDLSNNNITELSSVCGAENSPFSDVDLSNNRISTFCLEALQCLTRLDRLDFSGNLLADVGARPTAPYPADIRYLDLSHNVIRELPAGVLSFLGNLISLDLGYNLLTTIRSKTFACHLGRIEALSLAGNQILTLAESAFTGLSNLRQLNLSRNELTSVEGASFLHVDLADDCPQSPSPPPAIDNDTFDAVNGSTTWSQLDTIDLSRNNITLVDKSWFHSAISMSRVILLGHNRIRHFPRYGLERLPRLERLSLNDNALYWLDVGTFTSRTLRHIDLSRNRLKKIISMTFLFLPDIETVDLSHNELNFIYRVAFYKSCQHDQRFRVNLAHNYLTEDVTWALVTSFRHLIATQCVVELDVRHNLLGGILGNVKHVYGRHLRLMDAAYFAVWDHVTLDIRDNPMTCDCDLANDVTLLTETGKMFAGNISNAHHLNFWREARCRTEQRPEMTDLDEAIGHLTCTSLLQCPYECTCYFDRVTVVNCTRRSLIAIPYDLPPGEKRVYMSENYIMEIEDGPYLNNITYMDLSSNALIEIEHESLLRLSPSATLLLHNNVLGEIPPSIARFGENGRVTLRGNPISCACENWWLVDWLKNHSDVVVDFANVTCDNGKHLTELDRVVVMSACERSGSLLRGRSVSVLYASLAAALGLGFLCLILVTLAIHSRRRILPVLMSRLSWYRLNLEQRRDSSRDEIVLWYSPLDEHWVRDNVVEAFRRSMPLNAVCPYHQCLVQDDPPDGGGVVDGPEYTPRSLASAKCVVVVLSENFLATEWPSFEDWQDEGMANSLLDSRNASMFFLAMEPVKLADHQHLCDSIKLHAYYDITELMWLESLIDAISSLDRGHDLVDNQNRPSSGCFSRQILRDIAEVQHISAATDRIKAIHDLLNIPALKNTPDTPRPDDRMSSSHASQALSLVGLGVIFPVCSLLRQRKP</sequence>
<dbReference type="InterPro" id="IPR000372">
    <property type="entry name" value="LRRNT"/>
</dbReference>
<comment type="caution">
    <text evidence="13">The sequence shown here is derived from an EMBL/GenBank/DDBJ whole genome shotgun (WGS) entry which is preliminary data.</text>
</comment>
<proteinExistence type="predicted"/>
<dbReference type="Pfam" id="PF01462">
    <property type="entry name" value="LRRNT"/>
    <property type="match status" value="1"/>
</dbReference>
<keyword evidence="14" id="KW-1185">Reference proteome</keyword>
<dbReference type="Gene3D" id="3.40.50.10140">
    <property type="entry name" value="Toll/interleukin-1 receptor homology (TIR) domain"/>
    <property type="match status" value="1"/>
</dbReference>
<keyword evidence="2" id="KW-0433">Leucine-rich repeat</keyword>
<dbReference type="InterPro" id="IPR003591">
    <property type="entry name" value="Leu-rich_rpt_typical-subtyp"/>
</dbReference>
<feature type="transmembrane region" description="Helical" evidence="10">
    <location>
        <begin position="725"/>
        <end position="748"/>
    </location>
</feature>
<dbReference type="PANTHER" id="PTHR24365">
    <property type="entry name" value="TOLL-LIKE RECEPTOR"/>
    <property type="match status" value="1"/>
</dbReference>
<keyword evidence="7 10" id="KW-0472">Membrane</keyword>
<feature type="domain" description="LRRNT" evidence="11">
    <location>
        <begin position="553"/>
        <end position="588"/>
    </location>
</feature>
<evidence type="ECO:0000256" key="6">
    <source>
        <dbReference type="ARBA" id="ARBA00022989"/>
    </source>
</evidence>
<evidence type="ECO:0000313" key="13">
    <source>
        <dbReference type="EMBL" id="KAK2163638.1"/>
    </source>
</evidence>
<evidence type="ECO:0000259" key="11">
    <source>
        <dbReference type="SMART" id="SM00013"/>
    </source>
</evidence>
<gene>
    <name evidence="13" type="ORF">LSH36_76g06007</name>
</gene>
<dbReference type="SUPFAM" id="SSF52058">
    <property type="entry name" value="L domain-like"/>
    <property type="match status" value="1"/>
</dbReference>
<evidence type="ECO:0000256" key="1">
    <source>
        <dbReference type="ARBA" id="ARBA00004479"/>
    </source>
</evidence>
<feature type="domain" description="LRRCT" evidence="12">
    <location>
        <begin position="663"/>
        <end position="712"/>
    </location>
</feature>
<protein>
    <recommendedName>
        <fullName evidence="15">TIR domain-containing protein</fullName>
    </recommendedName>
</protein>
<dbReference type="PANTHER" id="PTHR24365:SF541">
    <property type="entry name" value="PROTEIN TOLL-RELATED"/>
    <property type="match status" value="1"/>
</dbReference>
<keyword evidence="9" id="KW-0325">Glycoprotein</keyword>
<evidence type="ECO:0000256" key="2">
    <source>
        <dbReference type="ARBA" id="ARBA00022614"/>
    </source>
</evidence>
<evidence type="ECO:0000259" key="12">
    <source>
        <dbReference type="SMART" id="SM00082"/>
    </source>
</evidence>
<dbReference type="PROSITE" id="PS51450">
    <property type="entry name" value="LRR"/>
    <property type="match status" value="2"/>
</dbReference>
<dbReference type="EMBL" id="JAODUP010000076">
    <property type="protein sequence ID" value="KAK2163638.1"/>
    <property type="molecule type" value="Genomic_DNA"/>
</dbReference>
<evidence type="ECO:0000256" key="10">
    <source>
        <dbReference type="SAM" id="Phobius"/>
    </source>
</evidence>
<organism evidence="13 14">
    <name type="scientific">Paralvinella palmiformis</name>
    <dbReference type="NCBI Taxonomy" id="53620"/>
    <lineage>
        <taxon>Eukaryota</taxon>
        <taxon>Metazoa</taxon>
        <taxon>Spiralia</taxon>
        <taxon>Lophotrochozoa</taxon>
        <taxon>Annelida</taxon>
        <taxon>Polychaeta</taxon>
        <taxon>Sedentaria</taxon>
        <taxon>Canalipalpata</taxon>
        <taxon>Terebellida</taxon>
        <taxon>Terebelliformia</taxon>
        <taxon>Alvinellidae</taxon>
        <taxon>Paralvinella</taxon>
    </lineage>
</organism>
<dbReference type="SMART" id="SM00082">
    <property type="entry name" value="LRRCT"/>
    <property type="match status" value="2"/>
</dbReference>